<keyword evidence="2" id="KW-1185">Reference proteome</keyword>
<dbReference type="EMBL" id="AP017928">
    <property type="protein sequence ID" value="BBA34419.1"/>
    <property type="molecule type" value="Genomic_DNA"/>
</dbReference>
<reference evidence="1 2" key="1">
    <citation type="submission" date="2016-12" db="EMBL/GenBank/DDBJ databases">
        <title>Genome sequencing of Methylocaldum marinum.</title>
        <authorList>
            <person name="Takeuchi M."/>
            <person name="Kamagata Y."/>
            <person name="Hiraoka S."/>
            <person name="Oshima K."/>
            <person name="Hattori M."/>
            <person name="Iwasaki W."/>
        </authorList>
    </citation>
    <scope>NUCLEOTIDE SEQUENCE [LARGE SCALE GENOMIC DNA]</scope>
    <source>
        <strain evidence="1 2">S8</strain>
    </source>
</reference>
<protein>
    <recommendedName>
        <fullName evidence="3">DUF1871 family protein</fullName>
    </recommendedName>
</protein>
<evidence type="ECO:0008006" key="3">
    <source>
        <dbReference type="Google" id="ProtNLM"/>
    </source>
</evidence>
<evidence type="ECO:0000313" key="1">
    <source>
        <dbReference type="EMBL" id="BBA34419.1"/>
    </source>
</evidence>
<sequence length="97" mass="11404">MHDRRTHAKRITDEIRQVLIEQWDPIGVMDDPEWPRDEYDSYIGELYRYLARGESAEFIARHLCHLEESMMGLGRLPESVRLPVARALKAIDVSPRE</sequence>
<dbReference type="AlphaFoldDB" id="A0A250KXC5"/>
<dbReference type="KEGG" id="mmai:sS8_2467"/>
<accession>A0A250KXC5</accession>
<evidence type="ECO:0000313" key="2">
    <source>
        <dbReference type="Proteomes" id="UP000266313"/>
    </source>
</evidence>
<dbReference type="Proteomes" id="UP000266313">
    <property type="component" value="Chromosome"/>
</dbReference>
<proteinExistence type="predicted"/>
<gene>
    <name evidence="1" type="ORF">sS8_2467</name>
</gene>
<organism evidence="1 2">
    <name type="scientific">Methylocaldum marinum</name>
    <dbReference type="NCBI Taxonomy" id="1432792"/>
    <lineage>
        <taxon>Bacteria</taxon>
        <taxon>Pseudomonadati</taxon>
        <taxon>Pseudomonadota</taxon>
        <taxon>Gammaproteobacteria</taxon>
        <taxon>Methylococcales</taxon>
        <taxon>Methylococcaceae</taxon>
        <taxon>Methylocaldum</taxon>
    </lineage>
</organism>
<name>A0A250KXC5_9GAMM</name>